<dbReference type="Gene3D" id="1.25.40.10">
    <property type="entry name" value="Tetratricopeptide repeat domain"/>
    <property type="match status" value="1"/>
</dbReference>
<evidence type="ECO:0000313" key="4">
    <source>
        <dbReference type="EMBL" id="CAJ1930487.1"/>
    </source>
</evidence>
<evidence type="ECO:0000256" key="1">
    <source>
        <dbReference type="ARBA" id="ARBA00004496"/>
    </source>
</evidence>
<protein>
    <recommendedName>
        <fullName evidence="6">Protein unc-45 homolog B</fullName>
    </recommendedName>
</protein>
<dbReference type="GO" id="GO:0005737">
    <property type="term" value="C:cytoplasm"/>
    <property type="evidence" value="ECO:0007669"/>
    <property type="project" value="UniProtKB-SubCell"/>
</dbReference>
<dbReference type="InterPro" id="IPR011989">
    <property type="entry name" value="ARM-like"/>
</dbReference>
<sequence length="1086" mass="120405">MPSDQDFTTEAEDWKKKGNAAFGKSDLDTAIQAYSQGLVQVDRVVATPFLLKTTLLSNRAACYLKQGKVEECKDDCDSALKILENENDTKLRGKLLYRRAKSLFMRANMPHRKQDDDLQLAAKDLLSLISFDATNKDATVLLNTIRAQHATETKNNAKTPLSKTLEAIKKKDNKMVHNLKVLLGMLSNDNVLASMELGRLSGVSTLLEVAADESLEAKARYLSLQCLSCAGSHPPFCRKFMTEGEVQTKLSETMIKAAAEETTYDVTIGCLTVYLRLILHLDRDHPDEEINSSTLLIDDAIIPGLVEALSTNDIAVIRVTIDVIATWLAGKDLVNVIRASLDTFVDPTVPVEVSKYEMQTMKPQALSRYKQRKYKTTKRNEKWAFDRSEAFCKAGGLETLLKCALGCEDVNFRREITVVLAKVITVLEDEDKRKEVVKDYFHVTPPKKEPEDEKKEEERLGPVIEEITEDEEEGKVVDVQEEKEEEEDVVEEKEVTPMLMMQRAELATVFLMVEPEIGGWSIGRGWPGCEDHLIRCAQSNNKLAQVLVAELLAAAASIKTCRPTVATWIGTTDIKLLVAHSDRDIRTAAASAVAKLGLGEEKTQDIDIISLLEAACYMLEDDGSNDTKKVEKLDVNIPTAKSGATTSVERGVEVMAYLSSRTIVKEELAHGFQATPDSAHTGLELMVKAADMPSAGEALFAFGLASTFQMMAVTPLTLRKEAFEGKQMTMEQYDEIKAMQKTEEEKELDTSEDELKEDNADQCAKRIQLMAKANVPRAFVQLTEGASEQTLDQVILGLNRMANEPSVRGTMIQQGVLSRMIKIEKEEKAPSELRKKIVRMIWHCIAKMLVTTNPGLLTSAQKMGSIKPLIQLVRDVHSTDFQKFEALLALTNLAASGDDTKNKIAAEKGIPAFKFAMFADHELVKKAATECLCNMVPNEKFMETLRDVEELRLWLALADDFEENYECARAAAGCLAMATADPGVANTLVSIKNFKERMDSVLGSGSLEIMHRILVVVQNLTEHGGELRQKAVEHGLVAFAEAYADSYHDGSKAAELELAEQDLAVMHSTIEISKEIVRNCQSSISQ</sequence>
<dbReference type="GO" id="GO:0051879">
    <property type="term" value="F:Hsp90 protein binding"/>
    <property type="evidence" value="ECO:0007669"/>
    <property type="project" value="TreeGrafter"/>
</dbReference>
<dbReference type="SUPFAM" id="SSF48452">
    <property type="entry name" value="TPR-like"/>
    <property type="match status" value="1"/>
</dbReference>
<proteinExistence type="predicted"/>
<dbReference type="InterPro" id="IPR019734">
    <property type="entry name" value="TPR_rpt"/>
</dbReference>
<dbReference type="AlphaFoldDB" id="A0AAD2CIR5"/>
<dbReference type="SMART" id="SM00028">
    <property type="entry name" value="TPR"/>
    <property type="match status" value="2"/>
</dbReference>
<dbReference type="EMBL" id="CAKOGP040000113">
    <property type="protein sequence ID" value="CAJ1930487.1"/>
    <property type="molecule type" value="Genomic_DNA"/>
</dbReference>
<feature type="coiled-coil region" evidence="3">
    <location>
        <begin position="469"/>
        <end position="496"/>
    </location>
</feature>
<gene>
    <name evidence="4" type="ORF">CYCCA115_LOCUS1957</name>
</gene>
<comment type="subcellular location">
    <subcellularLocation>
        <location evidence="1">Cytoplasm</location>
    </subcellularLocation>
</comment>
<evidence type="ECO:0000256" key="2">
    <source>
        <dbReference type="ARBA" id="ARBA00022490"/>
    </source>
</evidence>
<comment type="caution">
    <text evidence="4">The sequence shown here is derived from an EMBL/GenBank/DDBJ whole genome shotgun (WGS) entry which is preliminary data.</text>
</comment>
<dbReference type="Proteomes" id="UP001295423">
    <property type="component" value="Unassembled WGS sequence"/>
</dbReference>
<reference evidence="4" key="1">
    <citation type="submission" date="2023-08" db="EMBL/GenBank/DDBJ databases">
        <authorList>
            <person name="Audoor S."/>
            <person name="Bilcke G."/>
        </authorList>
    </citation>
    <scope>NUCLEOTIDE SEQUENCE</scope>
</reference>
<evidence type="ECO:0008006" key="6">
    <source>
        <dbReference type="Google" id="ProtNLM"/>
    </source>
</evidence>
<name>A0AAD2CIR5_9STRA</name>
<keyword evidence="2" id="KW-0963">Cytoplasm</keyword>
<dbReference type="PANTHER" id="PTHR45994">
    <property type="entry name" value="FI21225P1"/>
    <property type="match status" value="1"/>
</dbReference>
<evidence type="ECO:0000313" key="5">
    <source>
        <dbReference type="Proteomes" id="UP001295423"/>
    </source>
</evidence>
<dbReference type="InterPro" id="IPR011990">
    <property type="entry name" value="TPR-like_helical_dom_sf"/>
</dbReference>
<keyword evidence="3" id="KW-0175">Coiled coil</keyword>
<dbReference type="SUPFAM" id="SSF48371">
    <property type="entry name" value="ARM repeat"/>
    <property type="match status" value="2"/>
</dbReference>
<evidence type="ECO:0000256" key="3">
    <source>
        <dbReference type="SAM" id="Coils"/>
    </source>
</evidence>
<dbReference type="Gene3D" id="1.25.10.10">
    <property type="entry name" value="Leucine-rich Repeat Variant"/>
    <property type="match status" value="2"/>
</dbReference>
<accession>A0AAD2CIR5</accession>
<keyword evidence="5" id="KW-1185">Reference proteome</keyword>
<dbReference type="PANTHER" id="PTHR45994:SF1">
    <property type="entry name" value="FI21225P1"/>
    <property type="match status" value="1"/>
</dbReference>
<organism evidence="4 5">
    <name type="scientific">Cylindrotheca closterium</name>
    <dbReference type="NCBI Taxonomy" id="2856"/>
    <lineage>
        <taxon>Eukaryota</taxon>
        <taxon>Sar</taxon>
        <taxon>Stramenopiles</taxon>
        <taxon>Ochrophyta</taxon>
        <taxon>Bacillariophyta</taxon>
        <taxon>Bacillariophyceae</taxon>
        <taxon>Bacillariophycidae</taxon>
        <taxon>Bacillariales</taxon>
        <taxon>Bacillariaceae</taxon>
        <taxon>Cylindrotheca</taxon>
    </lineage>
</organism>
<dbReference type="InterPro" id="IPR016024">
    <property type="entry name" value="ARM-type_fold"/>
</dbReference>